<proteinExistence type="predicted"/>
<evidence type="ECO:0000313" key="3">
    <source>
        <dbReference type="Proteomes" id="UP001216390"/>
    </source>
</evidence>
<sequence length="92" mass="10544">MVLVDAPLWPAHGRRFAHLVSDESLEELHAFAARLGLPPRAFHRDHYDLPDVWWDRAVAAGATPVDPRVLVRRLRESGLRSPRRRTRSTTTD</sequence>
<evidence type="ECO:0000259" key="1">
    <source>
        <dbReference type="Pfam" id="PF13223"/>
    </source>
</evidence>
<name>A0AAE9YGQ0_9ACTN</name>
<gene>
    <name evidence="2" type="ORF">PO878_01875</name>
</gene>
<organism evidence="2 3">
    <name type="scientific">Iamia majanohamensis</name>
    <dbReference type="NCBI Taxonomy" id="467976"/>
    <lineage>
        <taxon>Bacteria</taxon>
        <taxon>Bacillati</taxon>
        <taxon>Actinomycetota</taxon>
        <taxon>Acidimicrobiia</taxon>
        <taxon>Acidimicrobiales</taxon>
        <taxon>Iamiaceae</taxon>
        <taxon>Iamia</taxon>
    </lineage>
</organism>
<dbReference type="KEGG" id="ima:PO878_01875"/>
<evidence type="ECO:0000313" key="2">
    <source>
        <dbReference type="EMBL" id="WCO67466.1"/>
    </source>
</evidence>
<protein>
    <submittedName>
        <fullName evidence="2">DUF4031 domain-containing protein</fullName>
    </submittedName>
</protein>
<dbReference type="Proteomes" id="UP001216390">
    <property type="component" value="Chromosome"/>
</dbReference>
<dbReference type="EMBL" id="CP116942">
    <property type="protein sequence ID" value="WCO67466.1"/>
    <property type="molecule type" value="Genomic_DNA"/>
</dbReference>
<dbReference type="Pfam" id="PF13223">
    <property type="entry name" value="DUF4031"/>
    <property type="match status" value="1"/>
</dbReference>
<feature type="domain" description="DUF4031" evidence="1">
    <location>
        <begin position="2"/>
        <end position="76"/>
    </location>
</feature>
<reference evidence="2" key="1">
    <citation type="submission" date="2023-01" db="EMBL/GenBank/DDBJ databases">
        <title>The diversity of Class Acidimicrobiia in South China Sea sediment environments and the proposal of Iamia marina sp. nov., a novel species of the genus Iamia.</title>
        <authorList>
            <person name="He Y."/>
            <person name="Tian X."/>
        </authorList>
    </citation>
    <scope>NUCLEOTIDE SEQUENCE</scope>
    <source>
        <strain evidence="2">DSM 19957</strain>
    </source>
</reference>
<dbReference type="AlphaFoldDB" id="A0AAE9YGQ0"/>
<keyword evidence="3" id="KW-1185">Reference proteome</keyword>
<dbReference type="InterPro" id="IPR025109">
    <property type="entry name" value="DUF4031"/>
</dbReference>
<accession>A0AAE9YGQ0</accession>
<dbReference type="RefSeq" id="WP_272736987.1">
    <property type="nucleotide sequence ID" value="NZ_CP116942.1"/>
</dbReference>